<name>A0A3L8D7C9_OOCBI</name>
<dbReference type="AlphaFoldDB" id="A0A3L8D7C9"/>
<feature type="non-terminal residue" evidence="1">
    <location>
        <position position="63"/>
    </location>
</feature>
<accession>A0A3L8D7C9</accession>
<proteinExistence type="predicted"/>
<gene>
    <name evidence="1" type="ORF">DMN91_010465</name>
</gene>
<evidence type="ECO:0000313" key="1">
    <source>
        <dbReference type="EMBL" id="RLU16397.1"/>
    </source>
</evidence>
<sequence>MVGDEMFLDIDEYEYPKINESLRKLHKKEWLSYYKCLQETYADIGYEKVAYPNVLLALEGTSV</sequence>
<dbReference type="EMBL" id="QOIP01000011">
    <property type="protein sequence ID" value="RLU16397.1"/>
    <property type="molecule type" value="Genomic_DNA"/>
</dbReference>
<reference evidence="1" key="1">
    <citation type="journal article" date="2018" name="Genome Res.">
        <title>The genomic architecture and molecular evolution of ant odorant receptors.</title>
        <authorList>
            <person name="McKenzie S.K."/>
            <person name="Kronauer D.J.C."/>
        </authorList>
    </citation>
    <scope>NUCLEOTIDE SEQUENCE [LARGE SCALE GENOMIC DNA]</scope>
    <source>
        <strain evidence="1">Clonal line C1</strain>
    </source>
</reference>
<comment type="caution">
    <text evidence="1">The sequence shown here is derived from an EMBL/GenBank/DDBJ whole genome shotgun (WGS) entry which is preliminary data.</text>
</comment>
<reference evidence="1" key="2">
    <citation type="submission" date="2018-07" db="EMBL/GenBank/DDBJ databases">
        <authorList>
            <person name="Mckenzie S.K."/>
            <person name="Kronauer D.J.C."/>
        </authorList>
    </citation>
    <scope>NUCLEOTIDE SEQUENCE</scope>
    <source>
        <strain evidence="1">Clonal line C1</strain>
    </source>
</reference>
<protein>
    <submittedName>
        <fullName evidence="1">Uncharacterized protein</fullName>
    </submittedName>
</protein>
<dbReference type="Proteomes" id="UP000279307">
    <property type="component" value="Chromosome 11"/>
</dbReference>
<organism evidence="1">
    <name type="scientific">Ooceraea biroi</name>
    <name type="common">Clonal raider ant</name>
    <name type="synonym">Cerapachys biroi</name>
    <dbReference type="NCBI Taxonomy" id="2015173"/>
    <lineage>
        <taxon>Eukaryota</taxon>
        <taxon>Metazoa</taxon>
        <taxon>Ecdysozoa</taxon>
        <taxon>Arthropoda</taxon>
        <taxon>Hexapoda</taxon>
        <taxon>Insecta</taxon>
        <taxon>Pterygota</taxon>
        <taxon>Neoptera</taxon>
        <taxon>Endopterygota</taxon>
        <taxon>Hymenoptera</taxon>
        <taxon>Apocrita</taxon>
        <taxon>Aculeata</taxon>
        <taxon>Formicoidea</taxon>
        <taxon>Formicidae</taxon>
        <taxon>Dorylinae</taxon>
        <taxon>Ooceraea</taxon>
    </lineage>
</organism>